<evidence type="ECO:0000313" key="2">
    <source>
        <dbReference type="EMBL" id="MFL0198667.1"/>
    </source>
</evidence>
<keyword evidence="1" id="KW-0812">Transmembrane</keyword>
<accession>A0ABW8SRG2</accession>
<comment type="caution">
    <text evidence="2">The sequence shown here is derived from an EMBL/GenBank/DDBJ whole genome shotgun (WGS) entry which is preliminary data.</text>
</comment>
<proteinExistence type="predicted"/>
<feature type="transmembrane region" description="Helical" evidence="1">
    <location>
        <begin position="16"/>
        <end position="38"/>
    </location>
</feature>
<protein>
    <submittedName>
        <fullName evidence="2">ABC transporter permease</fullName>
    </submittedName>
</protein>
<organism evidence="2 3">
    <name type="scientific">Candidatus Clostridium eludens</name>
    <dbReference type="NCBI Taxonomy" id="3381663"/>
    <lineage>
        <taxon>Bacteria</taxon>
        <taxon>Bacillati</taxon>
        <taxon>Bacillota</taxon>
        <taxon>Clostridia</taxon>
        <taxon>Eubacteriales</taxon>
        <taxon>Clostridiaceae</taxon>
        <taxon>Clostridium</taxon>
    </lineage>
</organism>
<dbReference type="PANTHER" id="PTHR37305">
    <property type="entry name" value="INTEGRAL MEMBRANE PROTEIN-RELATED"/>
    <property type="match status" value="1"/>
</dbReference>
<dbReference type="Proteomes" id="UP001623660">
    <property type="component" value="Unassembled WGS sequence"/>
</dbReference>
<feature type="transmembrane region" description="Helical" evidence="1">
    <location>
        <begin position="178"/>
        <end position="199"/>
    </location>
</feature>
<evidence type="ECO:0000256" key="1">
    <source>
        <dbReference type="SAM" id="Phobius"/>
    </source>
</evidence>
<dbReference type="RefSeq" id="WP_406794776.1">
    <property type="nucleotide sequence ID" value="NZ_JBJHZX010000077.1"/>
</dbReference>
<gene>
    <name evidence="2" type="ORF">ACJDU8_24385</name>
</gene>
<feature type="transmembrane region" description="Helical" evidence="1">
    <location>
        <begin position="58"/>
        <end position="81"/>
    </location>
</feature>
<keyword evidence="1" id="KW-0472">Membrane</keyword>
<feature type="transmembrane region" description="Helical" evidence="1">
    <location>
        <begin position="152"/>
        <end position="171"/>
    </location>
</feature>
<dbReference type="Pfam" id="PF12730">
    <property type="entry name" value="ABC2_membrane_4"/>
    <property type="match status" value="1"/>
</dbReference>
<reference evidence="2 3" key="1">
    <citation type="submission" date="2024-11" db="EMBL/GenBank/DDBJ databases">
        <authorList>
            <person name="Heng Y.C."/>
            <person name="Lim A.C.H."/>
            <person name="Lee J.K.Y."/>
            <person name="Kittelmann S."/>
        </authorList>
    </citation>
    <scope>NUCLEOTIDE SEQUENCE [LARGE SCALE GENOMIC DNA]</scope>
    <source>
        <strain evidence="2 3">WILCCON 0269</strain>
    </source>
</reference>
<keyword evidence="3" id="KW-1185">Reference proteome</keyword>
<feature type="transmembrane region" description="Helical" evidence="1">
    <location>
        <begin position="219"/>
        <end position="243"/>
    </location>
</feature>
<dbReference type="PANTHER" id="PTHR37305:SF1">
    <property type="entry name" value="MEMBRANE PROTEIN"/>
    <property type="match status" value="1"/>
</dbReference>
<evidence type="ECO:0000313" key="3">
    <source>
        <dbReference type="Proteomes" id="UP001623660"/>
    </source>
</evidence>
<dbReference type="EMBL" id="JBJHZX010000077">
    <property type="protein sequence ID" value="MFL0198667.1"/>
    <property type="molecule type" value="Genomic_DNA"/>
</dbReference>
<keyword evidence="1" id="KW-1133">Transmembrane helix</keyword>
<sequence>MLNIIYSEFLKLKKSYVIILTLITSILIPVFQCIISLSDDYSSISDTLRANLIKTYRINIELICFELLYIVFFALIASYIFSREFTDKTINTLYTYPISRTKIFIGKLYTIYILIVFVYFLEFVATYITLYISWGEFPSKNFITTDIKANVYSMLMQFLLIPIPILIGNITKNIIFPVVYGILAAASSTFLLLMGIYMQMSPLILPALPIYYFHIGDPIDFVIVTINAVLIFGMSMFICVYHYKHVDIN</sequence>
<feature type="transmembrane region" description="Helical" evidence="1">
    <location>
        <begin position="109"/>
        <end position="132"/>
    </location>
</feature>
<name>A0ABW8SRG2_9CLOT</name>